<sequence>MGKFSALGNQLIYASSHDPASETKSGKNDKHSIGVWGRGGKVQVEAGYFSCTIRFTKVMLLR</sequence>
<gene>
    <name evidence="1" type="ORF">DPMN_144631</name>
</gene>
<keyword evidence="2" id="KW-1185">Reference proteome</keyword>
<organism evidence="1 2">
    <name type="scientific">Dreissena polymorpha</name>
    <name type="common">Zebra mussel</name>
    <name type="synonym">Mytilus polymorpha</name>
    <dbReference type="NCBI Taxonomy" id="45954"/>
    <lineage>
        <taxon>Eukaryota</taxon>
        <taxon>Metazoa</taxon>
        <taxon>Spiralia</taxon>
        <taxon>Lophotrochozoa</taxon>
        <taxon>Mollusca</taxon>
        <taxon>Bivalvia</taxon>
        <taxon>Autobranchia</taxon>
        <taxon>Heteroconchia</taxon>
        <taxon>Euheterodonta</taxon>
        <taxon>Imparidentia</taxon>
        <taxon>Neoheterodontei</taxon>
        <taxon>Myida</taxon>
        <taxon>Dreissenoidea</taxon>
        <taxon>Dreissenidae</taxon>
        <taxon>Dreissena</taxon>
    </lineage>
</organism>
<reference evidence="1" key="1">
    <citation type="journal article" date="2019" name="bioRxiv">
        <title>The Genome of the Zebra Mussel, Dreissena polymorpha: A Resource for Invasive Species Research.</title>
        <authorList>
            <person name="McCartney M.A."/>
            <person name="Auch B."/>
            <person name="Kono T."/>
            <person name="Mallez S."/>
            <person name="Zhang Y."/>
            <person name="Obille A."/>
            <person name="Becker A."/>
            <person name="Abrahante J.E."/>
            <person name="Garbe J."/>
            <person name="Badalamenti J.P."/>
            <person name="Herman A."/>
            <person name="Mangelson H."/>
            <person name="Liachko I."/>
            <person name="Sullivan S."/>
            <person name="Sone E.D."/>
            <person name="Koren S."/>
            <person name="Silverstein K.A.T."/>
            <person name="Beckman K.B."/>
            <person name="Gohl D.M."/>
        </authorList>
    </citation>
    <scope>NUCLEOTIDE SEQUENCE</scope>
    <source>
        <strain evidence="1">Duluth1</strain>
        <tissue evidence="1">Whole animal</tissue>
    </source>
</reference>
<name>A0A9D4IWS0_DREPO</name>
<accession>A0A9D4IWS0</accession>
<reference evidence="1" key="2">
    <citation type="submission" date="2020-11" db="EMBL/GenBank/DDBJ databases">
        <authorList>
            <person name="McCartney M.A."/>
            <person name="Auch B."/>
            <person name="Kono T."/>
            <person name="Mallez S."/>
            <person name="Becker A."/>
            <person name="Gohl D.M."/>
            <person name="Silverstein K.A.T."/>
            <person name="Koren S."/>
            <person name="Bechman K.B."/>
            <person name="Herman A."/>
            <person name="Abrahante J.E."/>
            <person name="Garbe J."/>
        </authorList>
    </citation>
    <scope>NUCLEOTIDE SEQUENCE</scope>
    <source>
        <strain evidence="1">Duluth1</strain>
        <tissue evidence="1">Whole animal</tissue>
    </source>
</reference>
<proteinExistence type="predicted"/>
<evidence type="ECO:0000313" key="2">
    <source>
        <dbReference type="Proteomes" id="UP000828390"/>
    </source>
</evidence>
<dbReference type="AlphaFoldDB" id="A0A9D4IWS0"/>
<dbReference type="Proteomes" id="UP000828390">
    <property type="component" value="Unassembled WGS sequence"/>
</dbReference>
<comment type="caution">
    <text evidence="1">The sequence shown here is derived from an EMBL/GenBank/DDBJ whole genome shotgun (WGS) entry which is preliminary data.</text>
</comment>
<evidence type="ECO:0000313" key="1">
    <source>
        <dbReference type="EMBL" id="KAH3791151.1"/>
    </source>
</evidence>
<protein>
    <submittedName>
        <fullName evidence="1">Uncharacterized protein</fullName>
    </submittedName>
</protein>
<dbReference type="EMBL" id="JAIWYP010000007">
    <property type="protein sequence ID" value="KAH3791151.1"/>
    <property type="molecule type" value="Genomic_DNA"/>
</dbReference>